<reference evidence="2 3" key="1">
    <citation type="journal article" date="2021" name="BMC Genomics">
        <title>Datura genome reveals duplications of psychoactive alkaloid biosynthetic genes and high mutation rate following tissue culture.</title>
        <authorList>
            <person name="Rajewski A."/>
            <person name="Carter-House D."/>
            <person name="Stajich J."/>
            <person name="Litt A."/>
        </authorList>
    </citation>
    <scope>NUCLEOTIDE SEQUENCE [LARGE SCALE GENOMIC DNA]</scope>
    <source>
        <strain evidence="2">AR-01</strain>
    </source>
</reference>
<evidence type="ECO:0000313" key="3">
    <source>
        <dbReference type="Proteomes" id="UP000823775"/>
    </source>
</evidence>
<proteinExistence type="predicted"/>
<keyword evidence="1" id="KW-0812">Transmembrane</keyword>
<comment type="caution">
    <text evidence="2">The sequence shown here is derived from an EMBL/GenBank/DDBJ whole genome shotgun (WGS) entry which is preliminary data.</text>
</comment>
<protein>
    <submittedName>
        <fullName evidence="2">Uncharacterized protein</fullName>
    </submittedName>
</protein>
<feature type="transmembrane region" description="Helical" evidence="1">
    <location>
        <begin position="12"/>
        <end position="33"/>
    </location>
</feature>
<evidence type="ECO:0000256" key="1">
    <source>
        <dbReference type="SAM" id="Phobius"/>
    </source>
</evidence>
<keyword evidence="1" id="KW-1133">Transmembrane helix</keyword>
<gene>
    <name evidence="2" type="ORF">HAX54_010226</name>
</gene>
<dbReference type="Proteomes" id="UP000823775">
    <property type="component" value="Unassembled WGS sequence"/>
</dbReference>
<organism evidence="2 3">
    <name type="scientific">Datura stramonium</name>
    <name type="common">Jimsonweed</name>
    <name type="synonym">Common thornapple</name>
    <dbReference type="NCBI Taxonomy" id="4076"/>
    <lineage>
        <taxon>Eukaryota</taxon>
        <taxon>Viridiplantae</taxon>
        <taxon>Streptophyta</taxon>
        <taxon>Embryophyta</taxon>
        <taxon>Tracheophyta</taxon>
        <taxon>Spermatophyta</taxon>
        <taxon>Magnoliopsida</taxon>
        <taxon>eudicotyledons</taxon>
        <taxon>Gunneridae</taxon>
        <taxon>Pentapetalae</taxon>
        <taxon>asterids</taxon>
        <taxon>lamiids</taxon>
        <taxon>Solanales</taxon>
        <taxon>Solanaceae</taxon>
        <taxon>Solanoideae</taxon>
        <taxon>Datureae</taxon>
        <taxon>Datura</taxon>
    </lineage>
</organism>
<keyword evidence="1" id="KW-0472">Membrane</keyword>
<dbReference type="EMBL" id="JACEIK010000156">
    <property type="protein sequence ID" value="MCD7451212.1"/>
    <property type="molecule type" value="Genomic_DNA"/>
</dbReference>
<accession>A0ABS8RWK1</accession>
<name>A0ABS8RWK1_DATST</name>
<keyword evidence="3" id="KW-1185">Reference proteome</keyword>
<evidence type="ECO:0000313" key="2">
    <source>
        <dbReference type="EMBL" id="MCD7451212.1"/>
    </source>
</evidence>
<sequence length="109" mass="11777">MDEITAGGYGLYFGQVWALSGGSSSGCGGLGVFRRRQRLLVNRSVTERDMVEERSGASGFAGKRRVEGEEVGEGAAMVIRRIWPEVEGAGLVEEKRSGEGKGERGERVR</sequence>